<keyword evidence="4 6" id="KW-0472">Membrane</keyword>
<evidence type="ECO:0000313" key="9">
    <source>
        <dbReference type="Proteomes" id="UP000073923"/>
    </source>
</evidence>
<dbReference type="EMBL" id="LDTF01000028">
    <property type="protein sequence ID" value="KTT99332.1"/>
    <property type="molecule type" value="Genomic_DNA"/>
</dbReference>
<reference evidence="8 9" key="1">
    <citation type="journal article" date="2016" name="Front. Microbiol.">
        <title>Genomic Resource of Rice Seed Associated Bacteria.</title>
        <authorList>
            <person name="Midha S."/>
            <person name="Bansal K."/>
            <person name="Sharma S."/>
            <person name="Kumar N."/>
            <person name="Patil P.P."/>
            <person name="Chaudhry V."/>
            <person name="Patil P.B."/>
        </authorList>
    </citation>
    <scope>NUCLEOTIDE SEQUENCE [LARGE SCALE GENOMIC DNA]</scope>
    <source>
        <strain evidence="8 9">NS355</strain>
    </source>
</reference>
<evidence type="ECO:0000256" key="1">
    <source>
        <dbReference type="ARBA" id="ARBA00004141"/>
    </source>
</evidence>
<evidence type="ECO:0000256" key="2">
    <source>
        <dbReference type="ARBA" id="ARBA00022692"/>
    </source>
</evidence>
<dbReference type="Pfam" id="PF04932">
    <property type="entry name" value="Wzy_C"/>
    <property type="match status" value="1"/>
</dbReference>
<evidence type="ECO:0000313" key="8">
    <source>
        <dbReference type="EMBL" id="KTT99332.1"/>
    </source>
</evidence>
<evidence type="ECO:0000256" key="6">
    <source>
        <dbReference type="SAM" id="Phobius"/>
    </source>
</evidence>
<evidence type="ECO:0000259" key="7">
    <source>
        <dbReference type="Pfam" id="PF04932"/>
    </source>
</evidence>
<sequence>MVLGLALVCATLTSATLLMSFAPEGVETAAREGSGSALRQGIYFACVIITLLASRPLIQPSRLVPFPPRMYVLLAFCLLSLTWSATPFVGLRRLGLTFIVIWLMFRIVDGLGYRRAINIMVWTLVGILVANYLAVGTTSAAVHRYGGSDPALGGNWRGIIPHKNDAGPITAVTIVLLSFGMGRLRLGLRLVLIAAAAYFLLRTHSKTSIGLVGVGLFAGWLHYHYNPAYRVLLVPVLLILGAVLVYAGNDYIPSLLSSLDSSEDAFTGRIQIWQTMIGFLKDHPWWGAGFGSFWDAGPISPANIYGRSWVSSVVAQGHNGYLDNWTQLGIFGLVLTVAVFFVVPLTKLLIVRVPARYGAAAVGVLILQLGQNFTESTMLMRDFFGNLILAFIVACVDNMIATTRVPRLPHTGPSPRDGLGEDEHAAHASPAMSPARRHLPSIPAGRS</sequence>
<gene>
    <name evidence="8" type="ORF">NS355_06940</name>
</gene>
<feature type="transmembrane region" description="Helical" evidence="6">
    <location>
        <begin position="325"/>
        <end position="343"/>
    </location>
</feature>
<feature type="transmembrane region" description="Helical" evidence="6">
    <location>
        <begin position="94"/>
        <end position="112"/>
    </location>
</feature>
<feature type="domain" description="O-antigen ligase-related" evidence="7">
    <location>
        <begin position="193"/>
        <end position="336"/>
    </location>
</feature>
<organism evidence="8 9">
    <name type="scientific">Sphingomonas yabuuchiae</name>
    <dbReference type="NCBI Taxonomy" id="172044"/>
    <lineage>
        <taxon>Bacteria</taxon>
        <taxon>Pseudomonadati</taxon>
        <taxon>Pseudomonadota</taxon>
        <taxon>Alphaproteobacteria</taxon>
        <taxon>Sphingomonadales</taxon>
        <taxon>Sphingomonadaceae</taxon>
        <taxon>Sphingomonas</taxon>
    </lineage>
</organism>
<dbReference type="InterPro" id="IPR007016">
    <property type="entry name" value="O-antigen_ligase-rel_domated"/>
</dbReference>
<name>A0A147IUJ8_9SPHN</name>
<dbReference type="PANTHER" id="PTHR37422:SF13">
    <property type="entry name" value="LIPOPOLYSACCHARIDE BIOSYNTHESIS PROTEIN PA4999-RELATED"/>
    <property type="match status" value="1"/>
</dbReference>
<feature type="transmembrane region" description="Helical" evidence="6">
    <location>
        <begin position="70"/>
        <end position="88"/>
    </location>
</feature>
<feature type="region of interest" description="Disordered" evidence="5">
    <location>
        <begin position="406"/>
        <end position="447"/>
    </location>
</feature>
<evidence type="ECO:0000256" key="5">
    <source>
        <dbReference type="SAM" id="MobiDB-lite"/>
    </source>
</evidence>
<dbReference type="GO" id="GO:0016020">
    <property type="term" value="C:membrane"/>
    <property type="evidence" value="ECO:0007669"/>
    <property type="project" value="UniProtKB-SubCell"/>
</dbReference>
<evidence type="ECO:0000256" key="4">
    <source>
        <dbReference type="ARBA" id="ARBA00023136"/>
    </source>
</evidence>
<accession>A0A147IUJ8</accession>
<evidence type="ECO:0000256" key="3">
    <source>
        <dbReference type="ARBA" id="ARBA00022989"/>
    </source>
</evidence>
<dbReference type="PANTHER" id="PTHR37422">
    <property type="entry name" value="TEICHURONIC ACID BIOSYNTHESIS PROTEIN TUAE"/>
    <property type="match status" value="1"/>
</dbReference>
<keyword evidence="2 6" id="KW-0812">Transmembrane</keyword>
<dbReference type="PATRIC" id="fig|172044.3.peg.1134"/>
<dbReference type="AlphaFoldDB" id="A0A147IUJ8"/>
<dbReference type="RefSeq" id="WP_058745040.1">
    <property type="nucleotide sequence ID" value="NZ_LDTF01000028.1"/>
</dbReference>
<comment type="subcellular location">
    <subcellularLocation>
        <location evidence="1">Membrane</location>
        <topology evidence="1">Multi-pass membrane protein</topology>
    </subcellularLocation>
</comment>
<feature type="transmembrane region" description="Helical" evidence="6">
    <location>
        <begin position="231"/>
        <end position="248"/>
    </location>
</feature>
<proteinExistence type="predicted"/>
<feature type="transmembrane region" description="Helical" evidence="6">
    <location>
        <begin position="208"/>
        <end position="225"/>
    </location>
</feature>
<comment type="caution">
    <text evidence="8">The sequence shown here is derived from an EMBL/GenBank/DDBJ whole genome shotgun (WGS) entry which is preliminary data.</text>
</comment>
<dbReference type="InterPro" id="IPR051533">
    <property type="entry name" value="WaaL-like"/>
</dbReference>
<protein>
    <recommendedName>
        <fullName evidence="7">O-antigen ligase-related domain-containing protein</fullName>
    </recommendedName>
</protein>
<feature type="transmembrane region" description="Helical" evidence="6">
    <location>
        <begin position="41"/>
        <end position="58"/>
    </location>
</feature>
<feature type="transmembrane region" description="Helical" evidence="6">
    <location>
        <begin position="119"/>
        <end position="142"/>
    </location>
</feature>
<dbReference type="Proteomes" id="UP000073923">
    <property type="component" value="Unassembled WGS sequence"/>
</dbReference>
<feature type="transmembrane region" description="Helical" evidence="6">
    <location>
        <begin position="383"/>
        <end position="401"/>
    </location>
</feature>
<keyword evidence="3 6" id="KW-1133">Transmembrane helix</keyword>